<keyword evidence="14" id="KW-0670">Pyruvate</keyword>
<keyword evidence="6 9" id="KW-0460">Magnesium</keyword>
<dbReference type="SUPFAM" id="SSF52518">
    <property type="entry name" value="Thiamin diphosphate-binding fold (THDP-binding)"/>
    <property type="match status" value="2"/>
</dbReference>
<evidence type="ECO:0000256" key="6">
    <source>
        <dbReference type="ARBA" id="ARBA00022842"/>
    </source>
</evidence>
<sequence length="566" mass="61540">MIKAINMKPSLTVVEYLIEALKAINLHHVFGVPGDFAFPINDAICNDSDIEWIGCSNELNASYAADGYARIHGVAALNTTYGPGELSALCGVAGSFAAHLPIIFIAGMPSSSLMTTDKLIHHTLGDGKFDTFVKMAAEVTIGNVVLSADNAEVEIQRIIQMALMTKLPVYIGVPEDIAYLKLDNPQPFDFCYAAPNESKNVDALAQKIAMQINEARNPVVMVGEHLRVYNALVSAQTLIETANLPFATMFADKAIIDETHPNFIGLYDGKVINRAVREVIENSDCVVNLGALLTDFNTGAFSAEWPQNTINVYGDRIECDECHYDAVDLVALLDAITVLLKPRTNVDYPCYMGYSPTQVSADTAIDAASLYPRLEQFFKEGDQIIAETGTVSMGLGMAHLPKQASFHNQTLWGSIGWATPAALGAALANPQQRTVLLTGEGSHQLTVQEIGQFHRYHQTPIIFVINNNGYLIERILCKDPMIAYNDLCQWNYTLLPEAFGISDWLVAKVETNAELDKALAMAQTATTGVYIEIVTAVMETPALAANLAAQLNPARGIPVHVMAVED</sequence>
<comment type="similarity">
    <text evidence="3 10">Belongs to the TPP enzyme family.</text>
</comment>
<evidence type="ECO:0000256" key="2">
    <source>
        <dbReference type="ARBA" id="ARBA00001964"/>
    </source>
</evidence>
<dbReference type="SUPFAM" id="SSF52467">
    <property type="entry name" value="DHS-like NAD/FAD-binding domain"/>
    <property type="match status" value="1"/>
</dbReference>
<evidence type="ECO:0000313" key="14">
    <source>
        <dbReference type="EMBL" id="PSU95430.1"/>
    </source>
</evidence>
<feature type="binding site" evidence="9">
    <location>
        <position position="467"/>
    </location>
    <ligand>
        <name>Mg(2+)</name>
        <dbReference type="ChEBI" id="CHEBI:18420"/>
    </ligand>
</feature>
<feature type="domain" description="Thiamine pyrophosphate enzyme central" evidence="11">
    <location>
        <begin position="206"/>
        <end position="331"/>
    </location>
</feature>
<comment type="caution">
    <text evidence="14">The sequence shown here is derived from an EMBL/GenBank/DDBJ whole genome shotgun (WGS) entry which is preliminary data.</text>
</comment>
<comment type="cofactor">
    <cofactor evidence="9">
        <name>Mg(2+)</name>
        <dbReference type="ChEBI" id="CHEBI:18420"/>
    </cofactor>
    <text evidence="9">Binds 1 Mg(2+) per subunit.</text>
</comment>
<evidence type="ECO:0000256" key="1">
    <source>
        <dbReference type="ARBA" id="ARBA00001920"/>
    </source>
</evidence>
<dbReference type="FunFam" id="3.40.50.970:FF:000024">
    <property type="entry name" value="Pyruvate decarboxylase isozyme"/>
    <property type="match status" value="1"/>
</dbReference>
<evidence type="ECO:0000256" key="3">
    <source>
        <dbReference type="ARBA" id="ARBA00007812"/>
    </source>
</evidence>
<evidence type="ECO:0000256" key="8">
    <source>
        <dbReference type="ARBA" id="ARBA00023239"/>
    </source>
</evidence>
<dbReference type="InterPro" id="IPR047214">
    <property type="entry name" value="TPP_PDC_IPDC"/>
</dbReference>
<organism evidence="14 15">
    <name type="scientific">Photobacterium kishitanii</name>
    <dbReference type="NCBI Taxonomy" id="318456"/>
    <lineage>
        <taxon>Bacteria</taxon>
        <taxon>Pseudomonadati</taxon>
        <taxon>Pseudomonadota</taxon>
        <taxon>Gammaproteobacteria</taxon>
        <taxon>Vibrionales</taxon>
        <taxon>Vibrionaceae</taxon>
        <taxon>Photobacterium</taxon>
    </lineage>
</organism>
<protein>
    <submittedName>
        <fullName evidence="14">Indole-3-pyruvate decarboxylase</fullName>
    </submittedName>
</protein>
<proteinExistence type="inferred from homology"/>
<comment type="cofactor">
    <cofactor evidence="2">
        <name>thiamine diphosphate</name>
        <dbReference type="ChEBI" id="CHEBI:58937"/>
    </cofactor>
</comment>
<dbReference type="EMBL" id="PYNF01000019">
    <property type="protein sequence ID" value="PSU95430.1"/>
    <property type="molecule type" value="Genomic_DNA"/>
</dbReference>
<dbReference type="InterPro" id="IPR012110">
    <property type="entry name" value="PDC/IPDC-like"/>
</dbReference>
<feature type="binding site" evidence="9">
    <location>
        <position position="469"/>
    </location>
    <ligand>
        <name>Mg(2+)</name>
        <dbReference type="ChEBI" id="CHEBI:18420"/>
    </ligand>
</feature>
<evidence type="ECO:0000313" key="15">
    <source>
        <dbReference type="Proteomes" id="UP000241426"/>
    </source>
</evidence>
<dbReference type="GO" id="GO:0000949">
    <property type="term" value="P:aromatic amino acid family catabolic process to alcohol via Ehrlich pathway"/>
    <property type="evidence" value="ECO:0007669"/>
    <property type="project" value="TreeGrafter"/>
</dbReference>
<evidence type="ECO:0000259" key="11">
    <source>
        <dbReference type="Pfam" id="PF00205"/>
    </source>
</evidence>
<dbReference type="PANTHER" id="PTHR43452:SF30">
    <property type="entry name" value="PYRUVATE DECARBOXYLASE ISOZYME 1-RELATED"/>
    <property type="match status" value="1"/>
</dbReference>
<dbReference type="Pfam" id="PF02776">
    <property type="entry name" value="TPP_enzyme_N"/>
    <property type="match status" value="1"/>
</dbReference>
<comment type="cofactor">
    <cofactor evidence="1">
        <name>a metal cation</name>
        <dbReference type="ChEBI" id="CHEBI:25213"/>
    </cofactor>
</comment>
<feature type="domain" description="Thiamine pyrophosphate enzyme TPP-binding" evidence="12">
    <location>
        <begin position="389"/>
        <end position="532"/>
    </location>
</feature>
<dbReference type="GO" id="GO:0005829">
    <property type="term" value="C:cytosol"/>
    <property type="evidence" value="ECO:0007669"/>
    <property type="project" value="TreeGrafter"/>
</dbReference>
<keyword evidence="8" id="KW-0456">Lyase</keyword>
<accession>A0A2T3KEF6</accession>
<evidence type="ECO:0000259" key="12">
    <source>
        <dbReference type="Pfam" id="PF02775"/>
    </source>
</evidence>
<dbReference type="InterPro" id="IPR011766">
    <property type="entry name" value="TPP_enzyme_TPP-bd"/>
</dbReference>
<dbReference type="Pfam" id="PF00205">
    <property type="entry name" value="TPP_enzyme_M"/>
    <property type="match status" value="1"/>
</dbReference>
<dbReference type="InterPro" id="IPR012000">
    <property type="entry name" value="Thiamin_PyroP_enz_cen_dom"/>
</dbReference>
<dbReference type="PANTHER" id="PTHR43452">
    <property type="entry name" value="PYRUVATE DECARBOXYLASE"/>
    <property type="match status" value="1"/>
</dbReference>
<keyword evidence="4 9" id="KW-0479">Metal-binding</keyword>
<keyword evidence="5" id="KW-0210">Decarboxylase</keyword>
<dbReference type="AlphaFoldDB" id="A0A2T3KEF6"/>
<dbReference type="PIRSF" id="PIRSF036565">
    <property type="entry name" value="Pyruvt_ip_decrb"/>
    <property type="match status" value="1"/>
</dbReference>
<feature type="domain" description="Thiamine pyrophosphate enzyme N-terminal TPP-binding" evidence="13">
    <location>
        <begin position="12"/>
        <end position="115"/>
    </location>
</feature>
<keyword evidence="7 10" id="KW-0786">Thiamine pyrophosphate</keyword>
<dbReference type="CDD" id="cd02005">
    <property type="entry name" value="TPP_PDC_IPDC"/>
    <property type="match status" value="1"/>
</dbReference>
<dbReference type="GO" id="GO:0004737">
    <property type="term" value="F:pyruvate decarboxylase activity"/>
    <property type="evidence" value="ECO:0007669"/>
    <property type="project" value="TreeGrafter"/>
</dbReference>
<evidence type="ECO:0000259" key="13">
    <source>
        <dbReference type="Pfam" id="PF02776"/>
    </source>
</evidence>
<dbReference type="GO" id="GO:0030976">
    <property type="term" value="F:thiamine pyrophosphate binding"/>
    <property type="evidence" value="ECO:0007669"/>
    <property type="project" value="InterPro"/>
</dbReference>
<evidence type="ECO:0000256" key="10">
    <source>
        <dbReference type="RuleBase" id="RU362132"/>
    </source>
</evidence>
<gene>
    <name evidence="14" type="ORF">C9J27_18135</name>
</gene>
<reference evidence="14 15" key="1">
    <citation type="submission" date="2018-01" db="EMBL/GenBank/DDBJ databases">
        <title>Whole genome sequencing of Histamine producing bacteria.</title>
        <authorList>
            <person name="Butler K."/>
        </authorList>
    </citation>
    <scope>NUCLEOTIDE SEQUENCE [LARGE SCALE GENOMIC DNA]</scope>
    <source>
        <strain evidence="14 15">FS-7.2</strain>
    </source>
</reference>
<dbReference type="Gene3D" id="3.40.50.1220">
    <property type="entry name" value="TPP-binding domain"/>
    <property type="match status" value="1"/>
</dbReference>
<dbReference type="Pfam" id="PF02775">
    <property type="entry name" value="TPP_enzyme_C"/>
    <property type="match status" value="1"/>
</dbReference>
<dbReference type="InterPro" id="IPR047213">
    <property type="entry name" value="TPP_PYR_PDC_IPDC-like"/>
</dbReference>
<dbReference type="Gene3D" id="3.40.50.970">
    <property type="match status" value="2"/>
</dbReference>
<dbReference type="InterPro" id="IPR012001">
    <property type="entry name" value="Thiamin_PyroP_enz_TPP-bd_dom"/>
</dbReference>
<name>A0A2T3KEF6_9GAMM</name>
<evidence type="ECO:0000256" key="4">
    <source>
        <dbReference type="ARBA" id="ARBA00022723"/>
    </source>
</evidence>
<dbReference type="InterPro" id="IPR029061">
    <property type="entry name" value="THDP-binding"/>
</dbReference>
<dbReference type="Proteomes" id="UP000241426">
    <property type="component" value="Unassembled WGS sequence"/>
</dbReference>
<evidence type="ECO:0000256" key="9">
    <source>
        <dbReference type="PIRSR" id="PIRSR036565-2"/>
    </source>
</evidence>
<dbReference type="GO" id="GO:0000287">
    <property type="term" value="F:magnesium ion binding"/>
    <property type="evidence" value="ECO:0007669"/>
    <property type="project" value="InterPro"/>
</dbReference>
<evidence type="ECO:0000256" key="7">
    <source>
        <dbReference type="ARBA" id="ARBA00023052"/>
    </source>
</evidence>
<dbReference type="InterPro" id="IPR029035">
    <property type="entry name" value="DHS-like_NAD/FAD-binding_dom"/>
</dbReference>
<dbReference type="CDD" id="cd07038">
    <property type="entry name" value="TPP_PYR_PDC_IPDC_like"/>
    <property type="match status" value="1"/>
</dbReference>
<evidence type="ECO:0000256" key="5">
    <source>
        <dbReference type="ARBA" id="ARBA00022793"/>
    </source>
</evidence>